<dbReference type="GO" id="GO:0009073">
    <property type="term" value="P:aromatic amino acid family biosynthetic process"/>
    <property type="evidence" value="ECO:0007669"/>
    <property type="project" value="UniProtKB-UniRule"/>
</dbReference>
<dbReference type="InterPro" id="IPR008243">
    <property type="entry name" value="Chorismate_mutase_AroH"/>
</dbReference>
<organism evidence="2 3">
    <name type="scientific">Salinispira pacifica</name>
    <dbReference type="NCBI Taxonomy" id="1307761"/>
    <lineage>
        <taxon>Bacteria</taxon>
        <taxon>Pseudomonadati</taxon>
        <taxon>Spirochaetota</taxon>
        <taxon>Spirochaetia</taxon>
        <taxon>Spirochaetales</taxon>
        <taxon>Spirochaetaceae</taxon>
        <taxon>Salinispira</taxon>
    </lineage>
</organism>
<accession>V5WHX3</accession>
<dbReference type="PANTHER" id="PTHR21164:SF0">
    <property type="entry name" value="CHORISMATE MUTASE AROH"/>
    <property type="match status" value="1"/>
</dbReference>
<dbReference type="Pfam" id="PF07736">
    <property type="entry name" value="CM_1"/>
    <property type="match status" value="1"/>
</dbReference>
<dbReference type="InterPro" id="IPR035959">
    <property type="entry name" value="RutC-like_sf"/>
</dbReference>
<dbReference type="Gene3D" id="3.30.1330.40">
    <property type="entry name" value="RutC-like"/>
    <property type="match status" value="1"/>
</dbReference>
<dbReference type="STRING" id="1307761.L21SP2_1762"/>
<sequence length="137" mass="15331">MMKKSPHYPRLVSVRGAVALSNRDPDQMILRMGDLLDSLFRENGVEPEHIVHIFFSQTEDIDFLNAAAAARKSRVGESISRTPLFCSLEPRYPGSLPMTLRILLTYYSSGDQPAKPVYLYGAEVLRKDMFHGSGVDG</sequence>
<keyword evidence="3" id="KW-1185">Reference proteome</keyword>
<keyword evidence="1 2" id="KW-0413">Isomerase</keyword>
<dbReference type="EMBL" id="CP006939">
    <property type="protein sequence ID" value="AHC15139.1"/>
    <property type="molecule type" value="Genomic_DNA"/>
</dbReference>
<dbReference type="AlphaFoldDB" id="V5WHX3"/>
<name>V5WHX3_9SPIO</name>
<evidence type="ECO:0000256" key="1">
    <source>
        <dbReference type="PROSITE-ProRule" id="PRU00514"/>
    </source>
</evidence>
<keyword evidence="1" id="KW-0028">Amino-acid biosynthesis</keyword>
<keyword evidence="1" id="KW-0057">Aromatic amino acid biosynthesis</keyword>
<comment type="catalytic activity">
    <reaction evidence="1">
        <text>chorismate = prephenate</text>
        <dbReference type="Rhea" id="RHEA:13897"/>
        <dbReference type="ChEBI" id="CHEBI:29748"/>
        <dbReference type="ChEBI" id="CHEBI:29934"/>
        <dbReference type="EC" id="5.4.99.5"/>
    </reaction>
</comment>
<dbReference type="RefSeq" id="WP_024268058.1">
    <property type="nucleotide sequence ID" value="NC_023035.1"/>
</dbReference>
<gene>
    <name evidence="2" type="ORF">L21SP2_1762</name>
</gene>
<dbReference type="PROSITE" id="PS51167">
    <property type="entry name" value="CHORISMATE_MUT_1"/>
    <property type="match status" value="1"/>
</dbReference>
<proteinExistence type="predicted"/>
<dbReference type="SUPFAM" id="SSF55298">
    <property type="entry name" value="YjgF-like"/>
    <property type="match status" value="1"/>
</dbReference>
<dbReference type="eggNOG" id="COG4401">
    <property type="taxonomic scope" value="Bacteria"/>
</dbReference>
<dbReference type="Proteomes" id="UP000018680">
    <property type="component" value="Chromosome"/>
</dbReference>
<dbReference type="GO" id="GO:0004106">
    <property type="term" value="F:chorismate mutase activity"/>
    <property type="evidence" value="ECO:0007669"/>
    <property type="project" value="UniProtKB-EC"/>
</dbReference>
<evidence type="ECO:0000313" key="3">
    <source>
        <dbReference type="Proteomes" id="UP000018680"/>
    </source>
</evidence>
<dbReference type="GO" id="GO:0046417">
    <property type="term" value="P:chorismate metabolic process"/>
    <property type="evidence" value="ECO:0007669"/>
    <property type="project" value="TreeGrafter"/>
</dbReference>
<dbReference type="KEGG" id="slr:L21SP2_1762"/>
<dbReference type="EC" id="5.4.99.5" evidence="1"/>
<evidence type="ECO:0000313" key="2">
    <source>
        <dbReference type="EMBL" id="AHC15139.1"/>
    </source>
</evidence>
<dbReference type="HOGENOM" id="CLU_133236_1_1_12"/>
<dbReference type="OrthoDB" id="9802232at2"/>
<protein>
    <recommendedName>
        <fullName evidence="1">chorismate mutase</fullName>
        <ecNumber evidence="1">5.4.99.5</ecNumber>
    </recommendedName>
</protein>
<dbReference type="PANTHER" id="PTHR21164">
    <property type="entry name" value="CHORISMATE MUTASE"/>
    <property type="match status" value="1"/>
</dbReference>
<dbReference type="GO" id="GO:0008652">
    <property type="term" value="P:amino acid biosynthetic process"/>
    <property type="evidence" value="ECO:0007669"/>
    <property type="project" value="UniProtKB-UniRule"/>
</dbReference>
<reference evidence="2 3" key="1">
    <citation type="journal article" date="2015" name="Stand. Genomic Sci.">
        <title>Complete genome sequence and description of Salinispira pacifica gen. nov., sp. nov., a novel spirochaete isolated form a hypersaline microbial mat.</title>
        <authorList>
            <person name="Ben Hania W."/>
            <person name="Joseph M."/>
            <person name="Schumann P."/>
            <person name="Bunk B."/>
            <person name="Fiebig A."/>
            <person name="Sproer C."/>
            <person name="Klenk H.P."/>
            <person name="Fardeau M.L."/>
            <person name="Spring S."/>
        </authorList>
    </citation>
    <scope>NUCLEOTIDE SEQUENCE [LARGE SCALE GENOMIC DNA]</scope>
    <source>
        <strain evidence="2 3">L21-RPul-D2</strain>
    </source>
</reference>